<feature type="compositionally biased region" description="Basic and acidic residues" evidence="3">
    <location>
        <begin position="442"/>
        <end position="459"/>
    </location>
</feature>
<dbReference type="InterPro" id="IPR027417">
    <property type="entry name" value="P-loop_NTPase"/>
</dbReference>
<feature type="coiled-coil region" evidence="2">
    <location>
        <begin position="649"/>
        <end position="718"/>
    </location>
</feature>
<comment type="caution">
    <text evidence="5">The sequence shown here is derived from an EMBL/GenBank/DDBJ whole genome shotgun (WGS) entry which is preliminary data.</text>
</comment>
<dbReference type="InterPro" id="IPR036277">
    <property type="entry name" value="SMC_hinge_sf"/>
</dbReference>
<evidence type="ECO:0000256" key="2">
    <source>
        <dbReference type="SAM" id="Coils"/>
    </source>
</evidence>
<feature type="coiled-coil region" evidence="2">
    <location>
        <begin position="160"/>
        <end position="275"/>
    </location>
</feature>
<evidence type="ECO:0000256" key="1">
    <source>
        <dbReference type="ARBA" id="ARBA00023054"/>
    </source>
</evidence>
<name>A0A0F9NQK0_9ZZZZ</name>
<sequence>MIIKKIELQGFKSFPERTKIILHPGITAIVGPNGTGKSNIVDALLWTLGGQRSRSLRGDRSGDVIFNGNTKKPPLGMADVVLFLRDDDEELTINHRFFRSGESEYRLNGKQVRLKDIQDSLWKRDIAGKEYFVIEQGKIGLFLTSKPAEKRLFLEEAAGTAFYKDKKRQTQNKLENSEQNLTRLEDIIAEVSTAKNSLQRQASAAIKYRKLREKIRQLNSLNYRKKFLEIEKNLQEITLSYENSLRQEKELISQLKAEEKNLGQKRKEVWNLENSMKDGQKNLFALNSQVARAETDGERETRRIEFFEEKKNKAIEDTAEHERELLHIDKERTEAEENLKILVQTQKQKQQALKKTDQAGQVSQEKLANWGKTLETLRNEYFEKLSSHTETRNEGVKVEKEKELIQRQEEKLKSQLSTERTLLQQSENKLEQNQKELIQAQKLKDERKKAMTARQKELDGTLSGSQSLQNKISELKEKKDQETHHLWALEKLEKKERSTDTSKDIPEALGLLADLIETDDEHAPLIDIFWKEETKATLVHAQDFMKTLAEKEIKGNFLLISPKKKEETSPISSKLYKDPQVVGLFKSRIRPRPKIKDHLSHLQEAAIVKDIKSAVQLWTRFPSSNYITLEGDLLLSSGLLKMGQKEEGIFTLSQEIKKIKNNIARIDKNIDPLTLSLKEKTEQKQRFEEELQGESALLSQLDRKIEEIEKENKYDQTEKERIAVHISLFKNEIAVFTEDRETLTKKMETVSF</sequence>
<keyword evidence="1 2" id="KW-0175">Coiled coil</keyword>
<feature type="coiled-coil region" evidence="2">
    <location>
        <begin position="304"/>
        <end position="338"/>
    </location>
</feature>
<dbReference type="GO" id="GO:0051276">
    <property type="term" value="P:chromosome organization"/>
    <property type="evidence" value="ECO:0007669"/>
    <property type="project" value="InterPro"/>
</dbReference>
<dbReference type="Gene3D" id="1.20.1060.20">
    <property type="match status" value="1"/>
</dbReference>
<dbReference type="SUPFAM" id="SSF52540">
    <property type="entry name" value="P-loop containing nucleoside triphosphate hydrolases"/>
    <property type="match status" value="1"/>
</dbReference>
<dbReference type="AlphaFoldDB" id="A0A0F9NQK0"/>
<dbReference type="GO" id="GO:0005694">
    <property type="term" value="C:chromosome"/>
    <property type="evidence" value="ECO:0007669"/>
    <property type="project" value="InterPro"/>
</dbReference>
<dbReference type="PANTHER" id="PTHR43977">
    <property type="entry name" value="STRUCTURAL MAINTENANCE OF CHROMOSOMES PROTEIN 3"/>
    <property type="match status" value="1"/>
</dbReference>
<feature type="non-terminal residue" evidence="5">
    <location>
        <position position="752"/>
    </location>
</feature>
<gene>
    <name evidence="5" type="ORF">LCGC14_0922120</name>
</gene>
<dbReference type="GO" id="GO:0005524">
    <property type="term" value="F:ATP binding"/>
    <property type="evidence" value="ECO:0007669"/>
    <property type="project" value="InterPro"/>
</dbReference>
<dbReference type="Pfam" id="PF02463">
    <property type="entry name" value="SMC_N"/>
    <property type="match status" value="1"/>
</dbReference>
<proteinExistence type="predicted"/>
<reference evidence="5" key="1">
    <citation type="journal article" date="2015" name="Nature">
        <title>Complex archaea that bridge the gap between prokaryotes and eukaryotes.</title>
        <authorList>
            <person name="Spang A."/>
            <person name="Saw J.H."/>
            <person name="Jorgensen S.L."/>
            <person name="Zaremba-Niedzwiedzka K."/>
            <person name="Martijn J."/>
            <person name="Lind A.E."/>
            <person name="van Eijk R."/>
            <person name="Schleper C."/>
            <person name="Guy L."/>
            <person name="Ettema T.J."/>
        </authorList>
    </citation>
    <scope>NUCLEOTIDE SEQUENCE</scope>
</reference>
<dbReference type="Gene3D" id="3.30.70.1620">
    <property type="match status" value="1"/>
</dbReference>
<dbReference type="InterPro" id="IPR003395">
    <property type="entry name" value="RecF/RecN/SMC_N"/>
</dbReference>
<dbReference type="SUPFAM" id="SSF75553">
    <property type="entry name" value="Smc hinge domain"/>
    <property type="match status" value="1"/>
</dbReference>
<evidence type="ECO:0000256" key="3">
    <source>
        <dbReference type="SAM" id="MobiDB-lite"/>
    </source>
</evidence>
<accession>A0A0F9NQK0</accession>
<feature type="domain" description="RecF/RecN/SMC N-terminal" evidence="4">
    <location>
        <begin position="3"/>
        <end position="287"/>
    </location>
</feature>
<dbReference type="Gene3D" id="3.40.50.300">
    <property type="entry name" value="P-loop containing nucleotide triphosphate hydrolases"/>
    <property type="match status" value="1"/>
</dbReference>
<evidence type="ECO:0000313" key="5">
    <source>
        <dbReference type="EMBL" id="KKN21765.1"/>
    </source>
</evidence>
<organism evidence="5">
    <name type="scientific">marine sediment metagenome</name>
    <dbReference type="NCBI Taxonomy" id="412755"/>
    <lineage>
        <taxon>unclassified sequences</taxon>
        <taxon>metagenomes</taxon>
        <taxon>ecological metagenomes</taxon>
    </lineage>
</organism>
<dbReference type="EMBL" id="LAZR01003121">
    <property type="protein sequence ID" value="KKN21765.1"/>
    <property type="molecule type" value="Genomic_DNA"/>
</dbReference>
<protein>
    <recommendedName>
        <fullName evidence="4">RecF/RecN/SMC N-terminal domain-containing protein</fullName>
    </recommendedName>
</protein>
<evidence type="ECO:0000259" key="4">
    <source>
        <dbReference type="Pfam" id="PF02463"/>
    </source>
</evidence>
<feature type="region of interest" description="Disordered" evidence="3">
    <location>
        <begin position="441"/>
        <end position="465"/>
    </location>
</feature>